<accession>A0ABP0E9G7</accession>
<keyword evidence="3" id="KW-1185">Reference proteome</keyword>
<dbReference type="Gene3D" id="3.40.50.150">
    <property type="entry name" value="Vaccinia Virus protein VP39"/>
    <property type="match status" value="1"/>
</dbReference>
<feature type="region of interest" description="Disordered" evidence="1">
    <location>
        <begin position="248"/>
        <end position="270"/>
    </location>
</feature>
<feature type="compositionally biased region" description="Low complexity" evidence="1">
    <location>
        <begin position="53"/>
        <end position="64"/>
    </location>
</feature>
<dbReference type="EMBL" id="OZ004255">
    <property type="protein sequence ID" value="CAK7900959.1"/>
    <property type="molecule type" value="Genomic_DNA"/>
</dbReference>
<feature type="compositionally biased region" description="Low complexity" evidence="1">
    <location>
        <begin position="114"/>
        <end position="129"/>
    </location>
</feature>
<evidence type="ECO:0000313" key="2">
    <source>
        <dbReference type="EMBL" id="CAK7900959.1"/>
    </source>
</evidence>
<protein>
    <recommendedName>
        <fullName evidence="4">VPS9 domain-containing protein</fullName>
    </recommendedName>
</protein>
<feature type="compositionally biased region" description="Basic and acidic residues" evidence="1">
    <location>
        <begin position="196"/>
        <end position="206"/>
    </location>
</feature>
<gene>
    <name evidence="2" type="ORF">CAAN4_C09802</name>
</gene>
<sequence>MSFYIVPAMSYQTQQKMKGKKKGKRGKKHRSSQDGAGSSDNASTTSSGHKPSVSESVVTTATSTSGGGGGGSSQPDDSSRSSQADDLASIHSSGLTPAAEIDETGGPRDKSVVSSRNNSTYSGSSGNSGVLSMSRLPSSGGRTYAGGGERRGSGSVSSAPATFGLQRIMGGGHRHSVGDISSRSSGRQSSLASNMEESHFEGDKFPNHFKAGGQVKPTILTAPTTPMAMELDQSPFSSPLDDKFIITDKPTIPTPVPTTPRNTHVKTPPSEKKVPLYVPVTDLAMLNSPESIYEHFYAPPVQVDRWSRFKDIIGGFHRHDPINFAKVRYNSLVKFSTRVRATVPSDGQSVFSSDGTGTKETEYSLAHELFRIRHLLRNLIYKYSVKESNKVEIISCEELIQVNFTNYIRYILELPDIKTLDPNEVTEELKEHYYYKEYFSTTQERLYSLLKEESGEESPPGEVDSTGYFIQLVMRLSYEFILLETYSLQILCKLNDNFMVEQRALQGLFGRFKENQAIAEKGQPFESVKVLCYNTYFSAFYGWYLAVLNPFVQVIESNVYCEDSELVTDIAKYDEARKSKQREREEGNNIQLFSRSESEMYEDFFSKVRFNDFAQYQKCNAEKLMGIHQTIEDTIKSKHANSENKDDIPFLHKPHNFEFYTKSLSTIPESTFDHIQSRDLTIELTPENYKVVLREFHRILKVGGHVEIPTIHIGGDSLKGLLDSEFSDCNLRKWSSSGLQVTQIYNLIPNYVECVLRELADIFGESNVKYGIVFLNMANDVNSYLMNYILMRIFETAGRINEYDIEEHNDSGGSKEEGIHYFVKIIAEKV</sequence>
<feature type="compositionally biased region" description="Low complexity" evidence="1">
    <location>
        <begin position="73"/>
        <end position="89"/>
    </location>
</feature>
<evidence type="ECO:0000256" key="1">
    <source>
        <dbReference type="SAM" id="MobiDB-lite"/>
    </source>
</evidence>
<dbReference type="InterPro" id="IPR029063">
    <property type="entry name" value="SAM-dependent_MTases_sf"/>
</dbReference>
<organism evidence="2 3">
    <name type="scientific">[Candida] anglica</name>
    <dbReference type="NCBI Taxonomy" id="148631"/>
    <lineage>
        <taxon>Eukaryota</taxon>
        <taxon>Fungi</taxon>
        <taxon>Dikarya</taxon>
        <taxon>Ascomycota</taxon>
        <taxon>Saccharomycotina</taxon>
        <taxon>Pichiomycetes</taxon>
        <taxon>Debaryomycetaceae</taxon>
        <taxon>Kurtzmaniella</taxon>
    </lineage>
</organism>
<name>A0ABP0E9G7_9ASCO</name>
<evidence type="ECO:0000313" key="3">
    <source>
        <dbReference type="Proteomes" id="UP001497600"/>
    </source>
</evidence>
<proteinExistence type="predicted"/>
<evidence type="ECO:0008006" key="4">
    <source>
        <dbReference type="Google" id="ProtNLM"/>
    </source>
</evidence>
<dbReference type="Proteomes" id="UP001497600">
    <property type="component" value="Chromosome C"/>
</dbReference>
<feature type="compositionally biased region" description="Basic residues" evidence="1">
    <location>
        <begin position="17"/>
        <end position="30"/>
    </location>
</feature>
<feature type="region of interest" description="Disordered" evidence="1">
    <location>
        <begin position="1"/>
        <end position="212"/>
    </location>
</feature>
<feature type="compositionally biased region" description="Polar residues" evidence="1">
    <location>
        <begin position="33"/>
        <end position="49"/>
    </location>
</feature>
<reference evidence="2 3" key="1">
    <citation type="submission" date="2024-01" db="EMBL/GenBank/DDBJ databases">
        <authorList>
            <consortium name="Genoscope - CEA"/>
            <person name="William W."/>
        </authorList>
    </citation>
    <scope>NUCLEOTIDE SEQUENCE [LARGE SCALE GENOMIC DNA]</scope>
    <source>
        <strain evidence="2 3">29B2s-10</strain>
    </source>
</reference>
<feature type="compositionally biased region" description="Low complexity" evidence="1">
    <location>
        <begin position="181"/>
        <end position="193"/>
    </location>
</feature>
<dbReference type="SUPFAM" id="SSF53335">
    <property type="entry name" value="S-adenosyl-L-methionine-dependent methyltransferases"/>
    <property type="match status" value="1"/>
</dbReference>